<dbReference type="GO" id="GO:0005886">
    <property type="term" value="C:plasma membrane"/>
    <property type="evidence" value="ECO:0007669"/>
    <property type="project" value="TreeGrafter"/>
</dbReference>
<protein>
    <recommendedName>
        <fullName evidence="4">AAA domain-containing protein</fullName>
    </recommendedName>
</protein>
<feature type="compositionally biased region" description="Polar residues" evidence="1">
    <location>
        <begin position="146"/>
        <end position="158"/>
    </location>
</feature>
<dbReference type="InterPro" id="IPR050445">
    <property type="entry name" value="Bact_polysacc_biosynth/exp"/>
</dbReference>
<proteinExistence type="predicted"/>
<keyword evidence="3" id="KW-1185">Reference proteome</keyword>
<gene>
    <name evidence="2" type="ORF">CJ255_10780</name>
</gene>
<dbReference type="InterPro" id="IPR027417">
    <property type="entry name" value="P-loop_NTPase"/>
</dbReference>
<evidence type="ECO:0000256" key="1">
    <source>
        <dbReference type="SAM" id="MobiDB-lite"/>
    </source>
</evidence>
<dbReference type="PANTHER" id="PTHR32309:SF13">
    <property type="entry name" value="FERRIC ENTEROBACTIN TRANSPORT PROTEIN FEPE"/>
    <property type="match status" value="1"/>
</dbReference>
<dbReference type="Gene3D" id="3.40.50.300">
    <property type="entry name" value="P-loop containing nucleotide triphosphate hydrolases"/>
    <property type="match status" value="1"/>
</dbReference>
<name>A0A2A6RJD1_9CHLR</name>
<dbReference type="RefSeq" id="WP_097644111.1">
    <property type="nucleotide sequence ID" value="NZ_NQWI01000042.1"/>
</dbReference>
<evidence type="ECO:0008006" key="4">
    <source>
        <dbReference type="Google" id="ProtNLM"/>
    </source>
</evidence>
<dbReference type="GO" id="GO:0004713">
    <property type="term" value="F:protein tyrosine kinase activity"/>
    <property type="evidence" value="ECO:0007669"/>
    <property type="project" value="TreeGrafter"/>
</dbReference>
<dbReference type="PANTHER" id="PTHR32309">
    <property type="entry name" value="TYROSINE-PROTEIN KINASE"/>
    <property type="match status" value="1"/>
</dbReference>
<comment type="caution">
    <text evidence="2">The sequence shown here is derived from an EMBL/GenBank/DDBJ whole genome shotgun (WGS) entry which is preliminary data.</text>
</comment>
<dbReference type="EMBL" id="NQWI01000042">
    <property type="protein sequence ID" value="PDW03063.1"/>
    <property type="molecule type" value="Genomic_DNA"/>
</dbReference>
<evidence type="ECO:0000313" key="3">
    <source>
        <dbReference type="Proteomes" id="UP000220527"/>
    </source>
</evidence>
<sequence>MQLIDELKAHVDVLVFDSPPLLQVADATLLTQLCDTVVLVATDGKTRTSALRQSANLLAQSGVALAGVVVNRARKSGHGYGYGYGYEPEPEQLRWHQRIGRLWARWRGRNANAAPAPAPAPEPMSRNGHVVVVHGTNGGTSPTQPPSNGLQKSSRSRK</sequence>
<dbReference type="OrthoDB" id="9775724at2"/>
<evidence type="ECO:0000313" key="2">
    <source>
        <dbReference type="EMBL" id="PDW03063.1"/>
    </source>
</evidence>
<organism evidence="2 3">
    <name type="scientific">Candidatus Viridilinea mediisalina</name>
    <dbReference type="NCBI Taxonomy" id="2024553"/>
    <lineage>
        <taxon>Bacteria</taxon>
        <taxon>Bacillati</taxon>
        <taxon>Chloroflexota</taxon>
        <taxon>Chloroflexia</taxon>
        <taxon>Chloroflexales</taxon>
        <taxon>Chloroflexineae</taxon>
        <taxon>Oscillochloridaceae</taxon>
        <taxon>Candidatus Viridilinea</taxon>
    </lineage>
</organism>
<feature type="region of interest" description="Disordered" evidence="1">
    <location>
        <begin position="111"/>
        <end position="158"/>
    </location>
</feature>
<dbReference type="AlphaFoldDB" id="A0A2A6RJD1"/>
<dbReference type="SUPFAM" id="SSF52540">
    <property type="entry name" value="P-loop containing nucleoside triphosphate hydrolases"/>
    <property type="match status" value="1"/>
</dbReference>
<accession>A0A2A6RJD1</accession>
<reference evidence="3" key="1">
    <citation type="submission" date="2017-08" db="EMBL/GenBank/DDBJ databases">
        <authorList>
            <person name="Grouzdev D.S."/>
            <person name="Gaisin V.A."/>
            <person name="Rysina M.S."/>
            <person name="Gorlenko V.M."/>
        </authorList>
    </citation>
    <scope>NUCLEOTIDE SEQUENCE [LARGE SCALE GENOMIC DNA]</scope>
    <source>
        <strain evidence="3">Kir15-3F</strain>
    </source>
</reference>
<dbReference type="Proteomes" id="UP000220527">
    <property type="component" value="Unassembled WGS sequence"/>
</dbReference>